<protein>
    <submittedName>
        <fullName evidence="3">YciI family protein</fullName>
    </submittedName>
</protein>
<comment type="similarity">
    <text evidence="1">Belongs to the YciI family.</text>
</comment>
<proteinExistence type="inferred from homology"/>
<dbReference type="NCBIfam" id="NF009507">
    <property type="entry name" value="PRK12865.1"/>
    <property type="match status" value="1"/>
</dbReference>
<dbReference type="InterPro" id="IPR051807">
    <property type="entry name" value="Sec-metab_biosynth-assoc"/>
</dbReference>
<dbReference type="NCBIfam" id="NF009502">
    <property type="entry name" value="PRK12863.1-1"/>
    <property type="match status" value="1"/>
</dbReference>
<dbReference type="AlphaFoldDB" id="A0A549STN3"/>
<accession>A0A549STN3</accession>
<evidence type="ECO:0000256" key="1">
    <source>
        <dbReference type="ARBA" id="ARBA00007689"/>
    </source>
</evidence>
<reference evidence="3 4" key="1">
    <citation type="submission" date="2019-07" db="EMBL/GenBank/DDBJ databases">
        <title>Ln-dependent methylotrophs.</title>
        <authorList>
            <person name="Tani A."/>
        </authorList>
    </citation>
    <scope>NUCLEOTIDE SEQUENCE [LARGE SCALE GENOMIC DNA]</scope>
    <source>
        <strain evidence="3 4">SM12</strain>
    </source>
</reference>
<dbReference type="InterPro" id="IPR011008">
    <property type="entry name" value="Dimeric_a/b-barrel"/>
</dbReference>
<dbReference type="Proteomes" id="UP000316801">
    <property type="component" value="Unassembled WGS sequence"/>
</dbReference>
<dbReference type="Gene3D" id="3.30.70.1060">
    <property type="entry name" value="Dimeric alpha+beta barrel"/>
    <property type="match status" value="1"/>
</dbReference>
<evidence type="ECO:0000259" key="2">
    <source>
        <dbReference type="Pfam" id="PF03795"/>
    </source>
</evidence>
<dbReference type="PANTHER" id="PTHR33606">
    <property type="entry name" value="PROTEIN YCII"/>
    <property type="match status" value="1"/>
</dbReference>
<dbReference type="SUPFAM" id="SSF54909">
    <property type="entry name" value="Dimeric alpha+beta barrel"/>
    <property type="match status" value="1"/>
</dbReference>
<sequence>MAIFAFVCADKPDHLHVRMETRPAHLDHLNALNDKGILKMAGPFLDNEGKPNGSLVIVETDTIEEARALADADPYAKAGLFASVEVKPFNWVFNKPGA</sequence>
<dbReference type="PANTHER" id="PTHR33606:SF3">
    <property type="entry name" value="PROTEIN YCII"/>
    <property type="match status" value="1"/>
</dbReference>
<dbReference type="InterPro" id="IPR005545">
    <property type="entry name" value="YCII"/>
</dbReference>
<keyword evidence="4" id="KW-1185">Reference proteome</keyword>
<dbReference type="Pfam" id="PF03795">
    <property type="entry name" value="YCII"/>
    <property type="match status" value="1"/>
</dbReference>
<evidence type="ECO:0000313" key="3">
    <source>
        <dbReference type="EMBL" id="TRL32996.1"/>
    </source>
</evidence>
<organism evidence="3 4">
    <name type="scientific">Rhizobium straminoryzae</name>
    <dbReference type="NCBI Taxonomy" id="1387186"/>
    <lineage>
        <taxon>Bacteria</taxon>
        <taxon>Pseudomonadati</taxon>
        <taxon>Pseudomonadota</taxon>
        <taxon>Alphaproteobacteria</taxon>
        <taxon>Hyphomicrobiales</taxon>
        <taxon>Rhizobiaceae</taxon>
        <taxon>Rhizobium/Agrobacterium group</taxon>
        <taxon>Rhizobium</taxon>
    </lineage>
</organism>
<dbReference type="EMBL" id="VJMG01000080">
    <property type="protein sequence ID" value="TRL32996.1"/>
    <property type="molecule type" value="Genomic_DNA"/>
</dbReference>
<feature type="domain" description="YCII-related" evidence="2">
    <location>
        <begin position="4"/>
        <end position="90"/>
    </location>
</feature>
<gene>
    <name evidence="3" type="ORF">FNA46_23095</name>
</gene>
<name>A0A549STN3_9HYPH</name>
<dbReference type="RefSeq" id="WP_143127577.1">
    <property type="nucleotide sequence ID" value="NZ_VJMG01000080.1"/>
</dbReference>
<comment type="caution">
    <text evidence="3">The sequence shown here is derived from an EMBL/GenBank/DDBJ whole genome shotgun (WGS) entry which is preliminary data.</text>
</comment>
<evidence type="ECO:0000313" key="4">
    <source>
        <dbReference type="Proteomes" id="UP000316801"/>
    </source>
</evidence>